<dbReference type="PANTHER" id="PTHR14435">
    <property type="entry name" value="ZINC FINGER PROTEIN 106"/>
    <property type="match status" value="1"/>
</dbReference>
<protein>
    <submittedName>
        <fullName evidence="6">Uncharacterized protein LOC118422965 isoform X1</fullName>
    </submittedName>
</protein>
<feature type="compositionally biased region" description="Low complexity" evidence="3">
    <location>
        <begin position="367"/>
        <end position="379"/>
    </location>
</feature>
<feature type="region of interest" description="Disordered" evidence="3">
    <location>
        <begin position="916"/>
        <end position="941"/>
    </location>
</feature>
<feature type="region of interest" description="Disordered" evidence="3">
    <location>
        <begin position="1753"/>
        <end position="1795"/>
    </location>
</feature>
<dbReference type="OMA" id="NAMERNI"/>
<feature type="region of interest" description="Disordered" evidence="3">
    <location>
        <begin position="236"/>
        <end position="439"/>
    </location>
</feature>
<feature type="compositionally biased region" description="Low complexity" evidence="3">
    <location>
        <begin position="724"/>
        <end position="743"/>
    </location>
</feature>
<dbReference type="InterPro" id="IPR036322">
    <property type="entry name" value="WD40_repeat_dom_sf"/>
</dbReference>
<dbReference type="Gene3D" id="2.130.10.10">
    <property type="entry name" value="YVTN repeat-like/Quinoprotein amine dehydrogenase"/>
    <property type="match status" value="2"/>
</dbReference>
<feature type="compositionally biased region" description="Acidic residues" evidence="3">
    <location>
        <begin position="578"/>
        <end position="593"/>
    </location>
</feature>
<feature type="compositionally biased region" description="Basic and acidic residues" evidence="3">
    <location>
        <begin position="1122"/>
        <end position="1139"/>
    </location>
</feature>
<dbReference type="GO" id="GO:0016020">
    <property type="term" value="C:membrane"/>
    <property type="evidence" value="ECO:0000318"/>
    <property type="project" value="GO_Central"/>
</dbReference>
<dbReference type="InterPro" id="IPR013087">
    <property type="entry name" value="Znf_C2H2_type"/>
</dbReference>
<feature type="compositionally biased region" description="Polar residues" evidence="3">
    <location>
        <begin position="1589"/>
        <end position="1598"/>
    </location>
</feature>
<feature type="region of interest" description="Disordered" evidence="3">
    <location>
        <begin position="869"/>
        <end position="902"/>
    </location>
</feature>
<feature type="compositionally biased region" description="Low complexity" evidence="3">
    <location>
        <begin position="1772"/>
        <end position="1783"/>
    </location>
</feature>
<feature type="compositionally biased region" description="Basic and acidic residues" evidence="3">
    <location>
        <begin position="520"/>
        <end position="534"/>
    </location>
</feature>
<keyword evidence="2" id="KW-0175">Coiled coil</keyword>
<feature type="compositionally biased region" description="Low complexity" evidence="3">
    <location>
        <begin position="1293"/>
        <end position="1311"/>
    </location>
</feature>
<feature type="compositionally biased region" description="Basic and acidic residues" evidence="3">
    <location>
        <begin position="397"/>
        <end position="428"/>
    </location>
</feature>
<feature type="compositionally biased region" description="Basic and acidic residues" evidence="3">
    <location>
        <begin position="299"/>
        <end position="316"/>
    </location>
</feature>
<feature type="region of interest" description="Disordered" evidence="3">
    <location>
        <begin position="65"/>
        <end position="193"/>
    </location>
</feature>
<evidence type="ECO:0000256" key="1">
    <source>
        <dbReference type="PROSITE-ProRule" id="PRU00221"/>
    </source>
</evidence>
<evidence type="ECO:0000256" key="2">
    <source>
        <dbReference type="SAM" id="Coils"/>
    </source>
</evidence>
<feature type="compositionally biased region" description="Low complexity" evidence="3">
    <location>
        <begin position="692"/>
        <end position="705"/>
    </location>
</feature>
<feature type="region of interest" description="Disordered" evidence="3">
    <location>
        <begin position="1198"/>
        <end position="1224"/>
    </location>
</feature>
<feature type="compositionally biased region" description="Basic and acidic residues" evidence="3">
    <location>
        <begin position="1085"/>
        <end position="1115"/>
    </location>
</feature>
<dbReference type="GO" id="GO:0003723">
    <property type="term" value="F:RNA binding"/>
    <property type="evidence" value="ECO:0007669"/>
    <property type="project" value="InterPro"/>
</dbReference>
<keyword evidence="5" id="KW-1185">Reference proteome</keyword>
<feature type="compositionally biased region" description="Basic and acidic residues" evidence="3">
    <location>
        <begin position="640"/>
        <end position="649"/>
    </location>
</feature>
<feature type="region of interest" description="Disordered" evidence="3">
    <location>
        <begin position="453"/>
        <end position="705"/>
    </location>
</feature>
<feature type="compositionally biased region" description="Polar residues" evidence="3">
    <location>
        <begin position="784"/>
        <end position="797"/>
    </location>
</feature>
<dbReference type="InterPro" id="IPR042622">
    <property type="entry name" value="Znf106"/>
</dbReference>
<feature type="region of interest" description="Disordered" evidence="3">
    <location>
        <begin position="1588"/>
        <end position="1741"/>
    </location>
</feature>
<feature type="compositionally biased region" description="Basic and acidic residues" evidence="3">
    <location>
        <begin position="497"/>
        <end position="507"/>
    </location>
</feature>
<feature type="compositionally biased region" description="Basic residues" evidence="3">
    <location>
        <begin position="1604"/>
        <end position="1613"/>
    </location>
</feature>
<dbReference type="KEGG" id="bfo:118422965"/>
<gene>
    <name evidence="6" type="primary">LOC118422965</name>
</gene>
<feature type="domain" description="C2H2-type" evidence="4">
    <location>
        <begin position="2138"/>
        <end position="2161"/>
    </location>
</feature>
<feature type="compositionally biased region" description="Basic and acidic residues" evidence="3">
    <location>
        <begin position="353"/>
        <end position="366"/>
    </location>
</feature>
<evidence type="ECO:0000259" key="4">
    <source>
        <dbReference type="PROSITE" id="PS00028"/>
    </source>
</evidence>
<dbReference type="PROSITE" id="PS50082">
    <property type="entry name" value="WD_REPEATS_2"/>
    <property type="match status" value="1"/>
</dbReference>
<dbReference type="FunFam" id="2.130.10.10:FF:000711">
    <property type="entry name" value="Zinc finger protein 106"/>
    <property type="match status" value="1"/>
</dbReference>
<feature type="compositionally biased region" description="Polar residues" evidence="3">
    <location>
        <begin position="1439"/>
        <end position="1459"/>
    </location>
</feature>
<dbReference type="InterPro" id="IPR001680">
    <property type="entry name" value="WD40_rpt"/>
</dbReference>
<feature type="compositionally biased region" description="Polar residues" evidence="3">
    <location>
        <begin position="1043"/>
        <end position="1054"/>
    </location>
</feature>
<evidence type="ECO:0000313" key="6">
    <source>
        <dbReference type="RefSeq" id="XP_035686748.1"/>
    </source>
</evidence>
<feature type="compositionally biased region" description="Basic and acidic residues" evidence="3">
    <location>
        <begin position="1002"/>
        <end position="1014"/>
    </location>
</feature>
<feature type="compositionally biased region" description="Basic and acidic residues" evidence="3">
    <location>
        <begin position="457"/>
        <end position="478"/>
    </location>
</feature>
<dbReference type="OrthoDB" id="10002522at2759"/>
<feature type="compositionally biased region" description="Basic and acidic residues" evidence="3">
    <location>
        <begin position="622"/>
        <end position="633"/>
    </location>
</feature>
<feature type="compositionally biased region" description="Low complexity" evidence="3">
    <location>
        <begin position="1624"/>
        <end position="1636"/>
    </location>
</feature>
<feature type="domain" description="C2H2-type" evidence="4">
    <location>
        <begin position="8"/>
        <end position="30"/>
    </location>
</feature>
<feature type="compositionally biased region" description="Polar residues" evidence="3">
    <location>
        <begin position="1072"/>
        <end position="1084"/>
    </location>
</feature>
<sequence>MAKEKIICKLCKIVYTTKEELEEHSWSLLHHKEYEAQHGKNSAHDCTLCHTTCVGLSAYVKHLNSDTHRHNRQNRLEGKTVSPPKERDSTRSHRRVSPPDKGKPTIRPASRKGTYQGSPEGQDAWTGGDSQGMRRGRQRRWDQGPQRGRSRGGHRRWEDQTRSPVGTPPAISPRWNNPPGEQYQQWSQESPVPYHQNMQQTAQNYYYEDSFAYEDGFHAFNYEYCGPNRYRQDGHRFTREAERPRSHERRYSPYDLRHRARGRGSREDAAHMQEDSFVHQRRSSAGMSQERNRFPVGTHGRDRDPNVPEKELERPAQDIMHSPSDSRANNSVSNSSSSRHRWSRPSHATGDQENDHVRHQSAERPHSLPSSPRRTSMPSSERRRSLDIALELEAPTDAERKSDSNLRPEHKVEERGSSETERRRETSHSSRKTSVETPVMKAALLELSRVRKGSFKTAEKDIPKPTIETEKTKVDRDSYVQQVLSRAENLGNLLRAKRQEESEREKLPVSLEQRVKRRMEKFLTPRGDQKEKTGQVESTPGVQKEQSKQQEERQGLSCPKDNVVSTRQPSTAPLPTELLDDYNEVSMDTEDSNDERPGRPGPDLMPSLLLEVPATVPPPPEVSERKGSSHHDGSYLQILPEKDGKKVGEASDTDSNSRPTKDISCEKPGFSLRTAHQKGESLATSSHSALMSPAPSSTTQTSATASNILKVCTETTLHATKDNSLTTSPPTTTSSPGSPRTFSLQAFRAKYSHSKSSFPPYPQDSFKSPTTVTKSKDMMGAGSAETTRTMLGRSTSCPDERQPRNPSSCDGMDSSGKRISDNAASPSEGRVRRTSESDGSDSEGAAAKVLEKLQLPPHLQKELGKYLSAKSKTGGGTMQPNIAGARSRLKPGSSQQRKGEVTETGLPSALIQFLNSPKSRNRQHQQWSQLVQHQQGQKQKATRLPRFGLQLGPPSLSSSQNDLDPQAITINLQDIALHELSMEQLKEISEAAAELHITADSDHDTQEAGDRSQDQDCVTGGGSVRVKMEPPSNDSPSLEEPPVTNSPTGSSSLRTQRRRRVSTQAPEEHTDTTVISSRSHQPSTVRKEPETTSEQRDTEPSEHQHVQSAQEEIRDNVPCSNDEGHQSEPVRLPAVEKETPVTAPPQTESPLPPGVVIKQEKEDADVEVATPQVELQENREENNTRNKRTYAEVDVAVGDAGGAAQDQVKKRKPQDGSETETSPRVNLNHLLTISLQEEGLHRKQAAVEQRIAEVKVIMQKAVDELHQLEVKKAQVVQQVSHLRQKRLEILQGAVSQRSSASNSRASTTVASPTHSTPRDQSPRPPSAMDQTKTATHNTTLSALEQSAISSANNSGVLQDQSHLTVQIDSSLNLSHGDTTVVRVKEEPVSPTSLSAQGVSQYATPPEFLLSQSLADARRSESYASLPTKSTRRKRDRSAKSTNSSCNDSVSNQPSTAVNTSAHTLLSSSGNLRMRETAAPIVPTLDFGDAEESQTQSPVQQQTKTGKVAGVRMEVDVGGEEKNSQYQSPMLKQLAANFQQLRSASQHFLEESENVVSTPQSTPVVSIQGGKQGSGNVALCSVDDLLLAQPGTSKDSTTGTDKRQTQRKGKKKKEARTDNSMRPPSRASSVDSVGSSKGAKKKKKKRKPFLQAAPSETSPDDHPRVPRRKPKSAKKAAAKSASKGRQGVDKRTDRDSFSEIVDSVLSQPRKVMKSPDSTEQVPGELLCPTSPAESVSLIDEPKQETEVLVIDSDEEHKQDHVTSSHPTPAEEQNVVSSTCTTNSSPPEGATLPQLPRQQLLIQPGVAQKFRKQVKKEASSVGNTNETPTSSQSDPPPQSVANRTNDHTPGSFVGHTGGVVAIQISGDFLYSVSADMVAKAWSLVSRECVQVYKGHNRKINCLQVVKSQGGEERLYTGSSDKTVRCYNVKTAACVLKYELDDRVLCMHQNWNTLYLGLGNGQVISINTQTRKCVDKFDCHTPRAISCITTGKEGPRRLLLVGSYDATISIRDAWDGLLLKTLTGHSKTPLCMQVVNHLVYSGSADTMVMAHNINTGELQGIYKGHSHAVTGIHVVGKVMITASLDRLVRVFEVASQEKLQVYGGQKDMIMCLKVHKSMVYVGCYDGSLTALPLDLTKNFRCWWRGCSLIFGMRGHLKQHLETDHIQPNQTMITCCWKTCVKDFCMKKHNVQEVQQHLSTHVDQHYVKEL</sequence>
<dbReference type="SMART" id="SM00355">
    <property type="entry name" value="ZnF_C2H2"/>
    <property type="match status" value="3"/>
</dbReference>
<feature type="region of interest" description="Disordered" evidence="3">
    <location>
        <begin position="1293"/>
        <end position="1333"/>
    </location>
</feature>
<dbReference type="Pfam" id="PF00400">
    <property type="entry name" value="WD40"/>
    <property type="match status" value="2"/>
</dbReference>
<dbReference type="PANTHER" id="PTHR14435:SF2">
    <property type="entry name" value="ZINC FINGER PROTEIN 106"/>
    <property type="match status" value="1"/>
</dbReference>
<feature type="compositionally biased region" description="Basic residues" evidence="3">
    <location>
        <begin position="1664"/>
        <end position="1676"/>
    </location>
</feature>
<feature type="compositionally biased region" description="Polar residues" evidence="3">
    <location>
        <begin position="182"/>
        <end position="193"/>
    </location>
</feature>
<feature type="region of interest" description="Disordered" evidence="3">
    <location>
        <begin position="718"/>
        <end position="846"/>
    </location>
</feature>
<feature type="compositionally biased region" description="Basic and acidic residues" evidence="3">
    <location>
        <begin position="545"/>
        <end position="554"/>
    </location>
</feature>
<dbReference type="RefSeq" id="XP_035686748.1">
    <property type="nucleotide sequence ID" value="XM_035830855.1"/>
</dbReference>
<feature type="compositionally biased region" description="Polar residues" evidence="3">
    <location>
        <begin position="563"/>
        <end position="573"/>
    </location>
</feature>
<feature type="coiled-coil region" evidence="2">
    <location>
        <begin position="1251"/>
        <end position="1285"/>
    </location>
</feature>
<feature type="compositionally biased region" description="Low complexity" evidence="3">
    <location>
        <begin position="325"/>
        <end position="337"/>
    </location>
</feature>
<dbReference type="GeneID" id="118422965"/>
<evidence type="ECO:0000256" key="3">
    <source>
        <dbReference type="SAM" id="MobiDB-lite"/>
    </source>
</evidence>
<feature type="compositionally biased region" description="Low complexity" evidence="3">
    <location>
        <begin position="924"/>
        <end position="939"/>
    </location>
</feature>
<dbReference type="Proteomes" id="UP000001554">
    <property type="component" value="Chromosome 1"/>
</dbReference>
<feature type="compositionally biased region" description="Basic residues" evidence="3">
    <location>
        <begin position="1637"/>
        <end position="1647"/>
    </location>
</feature>
<accession>A0A9J7LQF9</accession>
<feature type="region of interest" description="Disordered" evidence="3">
    <location>
        <begin position="1002"/>
        <end position="1186"/>
    </location>
</feature>
<feature type="compositionally biased region" description="Basic and acidic residues" evidence="3">
    <location>
        <begin position="264"/>
        <end position="278"/>
    </location>
</feature>
<feature type="repeat" description="WD" evidence="1">
    <location>
        <begin position="1850"/>
        <end position="1889"/>
    </location>
</feature>
<feature type="region of interest" description="Disordered" evidence="3">
    <location>
        <begin position="1810"/>
        <end position="1850"/>
    </location>
</feature>
<organism evidence="5 6">
    <name type="scientific">Branchiostoma floridae</name>
    <name type="common">Florida lancelet</name>
    <name type="synonym">Amphioxus</name>
    <dbReference type="NCBI Taxonomy" id="7739"/>
    <lineage>
        <taxon>Eukaryota</taxon>
        <taxon>Metazoa</taxon>
        <taxon>Chordata</taxon>
        <taxon>Cephalochordata</taxon>
        <taxon>Leptocardii</taxon>
        <taxon>Amphioxiformes</taxon>
        <taxon>Branchiostomatidae</taxon>
        <taxon>Branchiostoma</taxon>
    </lineage>
</organism>
<dbReference type="PROSITE" id="PS00028">
    <property type="entry name" value="ZINC_FINGER_C2H2_1"/>
    <property type="match status" value="2"/>
</dbReference>
<feature type="compositionally biased region" description="Basic and acidic residues" evidence="3">
    <location>
        <begin position="236"/>
        <end position="257"/>
    </location>
</feature>
<feature type="region of interest" description="Disordered" evidence="3">
    <location>
        <begin position="1415"/>
        <end position="1459"/>
    </location>
</feature>
<reference evidence="5" key="1">
    <citation type="journal article" date="2020" name="Nat. Ecol. Evol.">
        <title>Deeply conserved synteny resolves early events in vertebrate evolution.</title>
        <authorList>
            <person name="Simakov O."/>
            <person name="Marletaz F."/>
            <person name="Yue J.X."/>
            <person name="O'Connell B."/>
            <person name="Jenkins J."/>
            <person name="Brandt A."/>
            <person name="Calef R."/>
            <person name="Tung C.H."/>
            <person name="Huang T.K."/>
            <person name="Schmutz J."/>
            <person name="Satoh N."/>
            <person name="Yu J.K."/>
            <person name="Putnam N.H."/>
            <person name="Green R.E."/>
            <person name="Rokhsar D.S."/>
        </authorList>
    </citation>
    <scope>NUCLEOTIDE SEQUENCE [LARGE SCALE GENOMIC DNA]</scope>
    <source>
        <strain evidence="5">S238N-H82</strain>
    </source>
</reference>
<name>A0A9J7LQF9_BRAFL</name>
<evidence type="ECO:0000313" key="5">
    <source>
        <dbReference type="Proteomes" id="UP000001554"/>
    </source>
</evidence>
<feature type="compositionally biased region" description="Low complexity" evidence="3">
    <location>
        <begin position="1554"/>
        <end position="1565"/>
    </location>
</feature>
<feature type="compositionally biased region" description="Basic and acidic residues" evidence="3">
    <location>
        <begin position="65"/>
        <end position="103"/>
    </location>
</feature>
<dbReference type="InterPro" id="IPR015943">
    <property type="entry name" value="WD40/YVTN_repeat-like_dom_sf"/>
</dbReference>
<reference evidence="6" key="2">
    <citation type="submission" date="2025-08" db="UniProtKB">
        <authorList>
            <consortium name="RefSeq"/>
        </authorList>
    </citation>
    <scope>IDENTIFICATION</scope>
    <source>
        <strain evidence="6">S238N-H82</strain>
        <tissue evidence="6">Testes</tissue>
    </source>
</reference>
<dbReference type="SMART" id="SM00320">
    <property type="entry name" value="WD40"/>
    <property type="match status" value="6"/>
</dbReference>
<keyword evidence="1" id="KW-0853">WD repeat</keyword>
<dbReference type="SUPFAM" id="SSF50978">
    <property type="entry name" value="WD40 repeat-like"/>
    <property type="match status" value="1"/>
</dbReference>
<dbReference type="GO" id="GO:0005829">
    <property type="term" value="C:cytosol"/>
    <property type="evidence" value="ECO:0000318"/>
    <property type="project" value="GO_Central"/>
</dbReference>
<proteinExistence type="predicted"/>
<feature type="region of interest" description="Disordered" evidence="3">
    <location>
        <begin position="1551"/>
        <end position="1571"/>
    </location>
</feature>
<feature type="compositionally biased region" description="Basic and acidic residues" evidence="3">
    <location>
        <begin position="1685"/>
        <end position="1696"/>
    </location>
</feature>